<name>A0A1R3GGA2_COCAP</name>
<protein>
    <submittedName>
        <fullName evidence="1">Ribosomal protein L27e</fullName>
    </submittedName>
</protein>
<dbReference type="EMBL" id="AWWV01014423">
    <property type="protein sequence ID" value="OMO57097.1"/>
    <property type="molecule type" value="Genomic_DNA"/>
</dbReference>
<dbReference type="GO" id="GO:0003735">
    <property type="term" value="F:structural constituent of ribosome"/>
    <property type="evidence" value="ECO:0007669"/>
    <property type="project" value="InterPro"/>
</dbReference>
<dbReference type="Pfam" id="PF01777">
    <property type="entry name" value="Ribosomal_L27e"/>
    <property type="match status" value="1"/>
</dbReference>
<evidence type="ECO:0000313" key="1">
    <source>
        <dbReference type="EMBL" id="OMO57097.1"/>
    </source>
</evidence>
<dbReference type="Gene3D" id="2.30.30.770">
    <property type="match status" value="1"/>
</dbReference>
<accession>A0A1R3GGA2</accession>
<comment type="caution">
    <text evidence="1">The sequence shown here is derived from an EMBL/GenBank/DDBJ whole genome shotgun (WGS) entry which is preliminary data.</text>
</comment>
<keyword evidence="2" id="KW-1185">Reference proteome</keyword>
<dbReference type="GO" id="GO:0006412">
    <property type="term" value="P:translation"/>
    <property type="evidence" value="ECO:0007669"/>
    <property type="project" value="InterPro"/>
</dbReference>
<proteinExistence type="predicted"/>
<gene>
    <name evidence="1" type="ORF">CCACVL1_26003</name>
</gene>
<dbReference type="PANTHER" id="PTHR10497">
    <property type="entry name" value="60S RIBOSOMAL PROTEIN L27"/>
    <property type="match status" value="1"/>
</dbReference>
<dbReference type="AlphaFoldDB" id="A0A1R3GGA2"/>
<organism evidence="1 2">
    <name type="scientific">Corchorus capsularis</name>
    <name type="common">Jute</name>
    <dbReference type="NCBI Taxonomy" id="210143"/>
    <lineage>
        <taxon>Eukaryota</taxon>
        <taxon>Viridiplantae</taxon>
        <taxon>Streptophyta</taxon>
        <taxon>Embryophyta</taxon>
        <taxon>Tracheophyta</taxon>
        <taxon>Spermatophyta</taxon>
        <taxon>Magnoliopsida</taxon>
        <taxon>eudicotyledons</taxon>
        <taxon>Gunneridae</taxon>
        <taxon>Pentapetalae</taxon>
        <taxon>rosids</taxon>
        <taxon>malvids</taxon>
        <taxon>Malvales</taxon>
        <taxon>Malvaceae</taxon>
        <taxon>Grewioideae</taxon>
        <taxon>Apeibeae</taxon>
        <taxon>Corchorus</taxon>
    </lineage>
</organism>
<dbReference type="InterPro" id="IPR001141">
    <property type="entry name" value="Ribosomal_eL27"/>
</dbReference>
<sequence length="106" mass="11853">MPTRYTLDVDLKDVVSVDALQSKDKKVSACKATKEKFEERFKTGKNRRDLEVDNTRHLCMDIHVSYLVVPGCDDEEQAAAMLVMATGPDEALLTTMSQLSSENKTV</sequence>
<dbReference type="GO" id="GO:0005840">
    <property type="term" value="C:ribosome"/>
    <property type="evidence" value="ECO:0007669"/>
    <property type="project" value="UniProtKB-KW"/>
</dbReference>
<dbReference type="Proteomes" id="UP000188268">
    <property type="component" value="Unassembled WGS sequence"/>
</dbReference>
<keyword evidence="1" id="KW-0687">Ribonucleoprotein</keyword>
<dbReference type="Gramene" id="OMO57097">
    <property type="protein sequence ID" value="OMO57097"/>
    <property type="gene ID" value="CCACVL1_26003"/>
</dbReference>
<reference evidence="1 2" key="1">
    <citation type="submission" date="2013-09" db="EMBL/GenBank/DDBJ databases">
        <title>Corchorus capsularis genome sequencing.</title>
        <authorList>
            <person name="Alam M."/>
            <person name="Haque M.S."/>
            <person name="Islam M.S."/>
            <person name="Emdad E.M."/>
            <person name="Islam M.M."/>
            <person name="Ahmed B."/>
            <person name="Halim A."/>
            <person name="Hossen Q.M.M."/>
            <person name="Hossain M.Z."/>
            <person name="Ahmed R."/>
            <person name="Khan M.M."/>
            <person name="Islam R."/>
            <person name="Rashid M.M."/>
            <person name="Khan S.A."/>
            <person name="Rahman M.S."/>
            <person name="Alam M."/>
        </authorList>
    </citation>
    <scope>NUCLEOTIDE SEQUENCE [LARGE SCALE GENOMIC DNA]</scope>
    <source>
        <strain evidence="2">cv. CVL-1</strain>
        <tissue evidence="1">Whole seedling</tissue>
    </source>
</reference>
<dbReference type="InterPro" id="IPR038655">
    <property type="entry name" value="Ribosomal_eL27_sf"/>
</dbReference>
<dbReference type="OrthoDB" id="10550287at2759"/>
<evidence type="ECO:0000313" key="2">
    <source>
        <dbReference type="Proteomes" id="UP000188268"/>
    </source>
</evidence>
<keyword evidence="1" id="KW-0689">Ribosomal protein</keyword>
<dbReference type="STRING" id="210143.A0A1R3GGA2"/>